<reference evidence="4 5" key="1">
    <citation type="journal article" date="2018" name="Genome Biol. Evol.">
        <title>Complete Genome Sequence of Streptococcus ruminantium sp. nov. GUT-187T (=DSM 104980T =JCM 31869T), the Type Strain of S. ruminantium, and Comparison with Genome Sequences of Streptococcus suis Strains.</title>
        <authorList>
            <person name="Tohya M."/>
            <person name="Sekizaki T."/>
            <person name="Miyoshi-Akiyama T."/>
        </authorList>
    </citation>
    <scope>NUCLEOTIDE SEQUENCE [LARGE SCALE GENOMIC DNA]</scope>
    <source>
        <strain evidence="4 5">GUT187T</strain>
    </source>
</reference>
<dbReference type="EMBL" id="AP018400">
    <property type="protein sequence ID" value="BBA93079.1"/>
    <property type="molecule type" value="Genomic_DNA"/>
</dbReference>
<dbReference type="AlphaFoldDB" id="A0A2Z5TPD2"/>
<dbReference type="InterPro" id="IPR017853">
    <property type="entry name" value="GH"/>
</dbReference>
<dbReference type="Gene3D" id="3.90.400.10">
    <property type="entry name" value="Oligo-1,6-glucosidase, Domain 2"/>
    <property type="match status" value="1"/>
</dbReference>
<dbReference type="PANTHER" id="PTHR10357">
    <property type="entry name" value="ALPHA-AMYLASE FAMILY MEMBER"/>
    <property type="match status" value="1"/>
</dbReference>
<dbReference type="KEGG" id="srq:SR187_7380"/>
<dbReference type="InterPro" id="IPR045857">
    <property type="entry name" value="O16G_dom_2"/>
</dbReference>
<dbReference type="SMART" id="SM00642">
    <property type="entry name" value="Aamy"/>
    <property type="match status" value="1"/>
</dbReference>
<dbReference type="Pfam" id="PF02903">
    <property type="entry name" value="Alpha-amylase_N"/>
    <property type="match status" value="1"/>
</dbReference>
<protein>
    <submittedName>
        <fullName evidence="4">Alpha-glycosidase</fullName>
    </submittedName>
</protein>
<keyword evidence="2 4" id="KW-0326">Glycosidase</keyword>
<sequence length="583" mass="67736">MTERTALYHRPDSEYAYLYKENQIHLRFRTKFQDVTSICVHHGDPFIFYQQGYQYQAEMEKVASDNLFDYWQVELKTDFGRLQYIFELIGRDGQRLLYGEGGPLAASEEKLHSFMNGFKLPYLHELDRCQVPAWVSGTVWYQIFPDRFARGKASEAKQTFREWNPDLAPSPNDFFGGDLAGIIEHLDYLQDLGITGLYLCPIFKAPSNHKYDTSDYYQIDPQFGTNEELKQLVSKAHQRGMRVMLDAVFNHIGYQSKQWQDVLEKGEHSIYRDWFHIDRFPLVEEKNGQECVNYQTFAFQKEMPKLNTAHPEVKAYLLDIARFWIEECDIDAWRLDVANEIDHQFWKEFRKTVLSIKPDLFILGEIWHSAQSWLVGDEHHSVMNYPLASAIKSFFLTGELTDKEFIASLNSQRFTYRQQVREVLFNLLDSHDTERISTTAKGDKNAIKAALVALFFQVGSPCIYYGTEVGLSGGEDPDCRKVMPWKKEQQDEELLAFVTKLIHLRQTYQTIIQNGKFSLESTEERLLRMTYTNEDKSITLYFNQGKEQVSLPDGCLVCLANGLIENGQEKNLMSKGVALVEHG</sequence>
<evidence type="ECO:0000259" key="3">
    <source>
        <dbReference type="SMART" id="SM00642"/>
    </source>
</evidence>
<proteinExistence type="predicted"/>
<evidence type="ECO:0000256" key="2">
    <source>
        <dbReference type="ARBA" id="ARBA00023295"/>
    </source>
</evidence>
<organism evidence="4 5">
    <name type="scientific">Streptococcus ruminantium</name>
    <dbReference type="NCBI Taxonomy" id="1917441"/>
    <lineage>
        <taxon>Bacteria</taxon>
        <taxon>Bacillati</taxon>
        <taxon>Bacillota</taxon>
        <taxon>Bacilli</taxon>
        <taxon>Lactobacillales</taxon>
        <taxon>Streptococcaceae</taxon>
        <taxon>Streptococcus</taxon>
    </lineage>
</organism>
<dbReference type="OrthoDB" id="9805159at2"/>
<keyword evidence="1" id="KW-0378">Hydrolase</keyword>
<dbReference type="Gene3D" id="2.60.40.10">
    <property type="entry name" value="Immunoglobulins"/>
    <property type="match status" value="1"/>
</dbReference>
<dbReference type="GO" id="GO:0005975">
    <property type="term" value="P:carbohydrate metabolic process"/>
    <property type="evidence" value="ECO:0007669"/>
    <property type="project" value="InterPro"/>
</dbReference>
<dbReference type="PANTHER" id="PTHR10357:SF210">
    <property type="entry name" value="MALTODEXTRIN GLUCOSIDASE"/>
    <property type="match status" value="1"/>
</dbReference>
<dbReference type="InterPro" id="IPR004185">
    <property type="entry name" value="Glyco_hydro_13_lg-like_dom"/>
</dbReference>
<dbReference type="Pfam" id="PF00128">
    <property type="entry name" value="Alpha-amylase"/>
    <property type="match status" value="1"/>
</dbReference>
<dbReference type="GeneID" id="52230000"/>
<dbReference type="RefSeq" id="WP_120171994.1">
    <property type="nucleotide sequence ID" value="NZ_AP018400.1"/>
</dbReference>
<evidence type="ECO:0000313" key="4">
    <source>
        <dbReference type="EMBL" id="BBA93079.1"/>
    </source>
</evidence>
<evidence type="ECO:0000313" key="5">
    <source>
        <dbReference type="Proteomes" id="UP000269331"/>
    </source>
</evidence>
<dbReference type="InterPro" id="IPR013783">
    <property type="entry name" value="Ig-like_fold"/>
</dbReference>
<dbReference type="Proteomes" id="UP000269331">
    <property type="component" value="Chromosome"/>
</dbReference>
<dbReference type="InterPro" id="IPR006047">
    <property type="entry name" value="GH13_cat_dom"/>
</dbReference>
<feature type="domain" description="Glycosyl hydrolase family 13 catalytic" evidence="3">
    <location>
        <begin position="142"/>
        <end position="505"/>
    </location>
</feature>
<dbReference type="SUPFAM" id="SSF51445">
    <property type="entry name" value="(Trans)glycosidases"/>
    <property type="match status" value="1"/>
</dbReference>
<dbReference type="CDD" id="cd02857">
    <property type="entry name" value="E_set_CDase_PDE_N"/>
    <property type="match status" value="1"/>
</dbReference>
<accession>A0A2Z5TPD2</accession>
<dbReference type="GO" id="GO:0004553">
    <property type="term" value="F:hydrolase activity, hydrolyzing O-glycosyl compounds"/>
    <property type="evidence" value="ECO:0007669"/>
    <property type="project" value="InterPro"/>
</dbReference>
<name>A0A2Z5TPD2_9STRE</name>
<dbReference type="Gene3D" id="3.20.20.80">
    <property type="entry name" value="Glycosidases"/>
    <property type="match status" value="1"/>
</dbReference>
<evidence type="ECO:0000256" key="1">
    <source>
        <dbReference type="ARBA" id="ARBA00022801"/>
    </source>
</evidence>
<gene>
    <name evidence="4" type="ORF">SR187_7380</name>
</gene>
<dbReference type="CDD" id="cd11338">
    <property type="entry name" value="AmyAc_CMD"/>
    <property type="match status" value="1"/>
</dbReference>